<reference evidence="10" key="1">
    <citation type="submission" date="2011-12" db="EMBL/GenBank/DDBJ databases">
        <title>The complete genome of chromosome of Sulfobacillus acidophilus DSM 10332.</title>
        <authorList>
            <person name="Lucas S."/>
            <person name="Han J."/>
            <person name="Lapidus A."/>
            <person name="Bruce D."/>
            <person name="Goodwin L."/>
            <person name="Pitluck S."/>
            <person name="Peters L."/>
            <person name="Kyrpides N."/>
            <person name="Mavromatis K."/>
            <person name="Ivanova N."/>
            <person name="Mikhailova N."/>
            <person name="Chertkov O."/>
            <person name="Saunders E."/>
            <person name="Detter J.C."/>
            <person name="Tapia R."/>
            <person name="Han C."/>
            <person name="Land M."/>
            <person name="Hauser L."/>
            <person name="Markowitz V."/>
            <person name="Cheng J.-F."/>
            <person name="Hugenholtz P."/>
            <person name="Woyke T."/>
            <person name="Wu D."/>
            <person name="Pukall R."/>
            <person name="Gehrich-Schroeter G."/>
            <person name="Schneider S."/>
            <person name="Klenk H.-P."/>
            <person name="Eisen J.A."/>
        </authorList>
    </citation>
    <scope>NUCLEOTIDE SEQUENCE [LARGE SCALE GENOMIC DNA]</scope>
    <source>
        <strain evidence="10">ATCC 700253 / DSM 10332 / NAL</strain>
    </source>
</reference>
<comment type="subcellular location">
    <subcellularLocation>
        <location evidence="1 7">Cell membrane</location>
        <topology evidence="1 7">Multi-pass membrane protein</topology>
    </subcellularLocation>
</comment>
<dbReference type="PANTHER" id="PTHR30193">
    <property type="entry name" value="ABC TRANSPORTER PERMEASE PROTEIN"/>
    <property type="match status" value="1"/>
</dbReference>
<evidence type="ECO:0000313" key="10">
    <source>
        <dbReference type="Proteomes" id="UP000005439"/>
    </source>
</evidence>
<keyword evidence="2 7" id="KW-0813">Transport</keyword>
<evidence type="ECO:0000256" key="5">
    <source>
        <dbReference type="ARBA" id="ARBA00022989"/>
    </source>
</evidence>
<dbReference type="GO" id="GO:0005886">
    <property type="term" value="C:plasma membrane"/>
    <property type="evidence" value="ECO:0007669"/>
    <property type="project" value="UniProtKB-SubCell"/>
</dbReference>
<dbReference type="InterPro" id="IPR051393">
    <property type="entry name" value="ABC_transporter_permease"/>
</dbReference>
<dbReference type="CDD" id="cd06261">
    <property type="entry name" value="TM_PBP2"/>
    <property type="match status" value="1"/>
</dbReference>
<feature type="transmembrane region" description="Helical" evidence="7">
    <location>
        <begin position="74"/>
        <end position="99"/>
    </location>
</feature>
<evidence type="ECO:0000256" key="1">
    <source>
        <dbReference type="ARBA" id="ARBA00004651"/>
    </source>
</evidence>
<feature type="transmembrane region" description="Helical" evidence="7">
    <location>
        <begin position="158"/>
        <end position="181"/>
    </location>
</feature>
<feature type="transmembrane region" description="Helical" evidence="7">
    <location>
        <begin position="217"/>
        <end position="238"/>
    </location>
</feature>
<keyword evidence="10" id="KW-1185">Reference proteome</keyword>
<organism evidence="9 10">
    <name type="scientific">Sulfobacillus acidophilus (strain ATCC 700253 / DSM 10332 / NAL)</name>
    <dbReference type="NCBI Taxonomy" id="679936"/>
    <lineage>
        <taxon>Bacteria</taxon>
        <taxon>Bacillati</taxon>
        <taxon>Bacillota</taxon>
        <taxon>Clostridia</taxon>
        <taxon>Eubacteriales</taxon>
        <taxon>Clostridiales Family XVII. Incertae Sedis</taxon>
        <taxon>Sulfobacillus</taxon>
    </lineage>
</organism>
<accession>G8TU69</accession>
<feature type="domain" description="ABC transmembrane type-1" evidence="8">
    <location>
        <begin position="70"/>
        <end position="292"/>
    </location>
</feature>
<dbReference type="PANTHER" id="PTHR30193:SF37">
    <property type="entry name" value="INNER MEMBRANE ABC TRANSPORTER PERMEASE PROTEIN YCJO"/>
    <property type="match status" value="1"/>
</dbReference>
<evidence type="ECO:0000256" key="3">
    <source>
        <dbReference type="ARBA" id="ARBA00022475"/>
    </source>
</evidence>
<protein>
    <submittedName>
        <fullName evidence="9">Carbohydrate ABC transporter membrane protein 1, CUT1 family</fullName>
    </submittedName>
</protein>
<dbReference type="Gene3D" id="1.10.3720.10">
    <property type="entry name" value="MetI-like"/>
    <property type="match status" value="1"/>
</dbReference>
<evidence type="ECO:0000256" key="6">
    <source>
        <dbReference type="ARBA" id="ARBA00023136"/>
    </source>
</evidence>
<keyword evidence="3" id="KW-1003">Cell membrane</keyword>
<dbReference type="Proteomes" id="UP000005439">
    <property type="component" value="Chromosome"/>
</dbReference>
<feature type="transmembrane region" description="Helical" evidence="7">
    <location>
        <begin position="273"/>
        <end position="295"/>
    </location>
</feature>
<evidence type="ECO:0000256" key="4">
    <source>
        <dbReference type="ARBA" id="ARBA00022692"/>
    </source>
</evidence>
<dbReference type="GO" id="GO:0055085">
    <property type="term" value="P:transmembrane transport"/>
    <property type="evidence" value="ECO:0007669"/>
    <property type="project" value="InterPro"/>
</dbReference>
<dbReference type="SUPFAM" id="SSF161098">
    <property type="entry name" value="MetI-like"/>
    <property type="match status" value="1"/>
</dbReference>
<dbReference type="AlphaFoldDB" id="G8TU69"/>
<dbReference type="PROSITE" id="PS50928">
    <property type="entry name" value="ABC_TM1"/>
    <property type="match status" value="1"/>
</dbReference>
<keyword evidence="5 7" id="KW-1133">Transmembrane helix</keyword>
<evidence type="ECO:0000259" key="8">
    <source>
        <dbReference type="PROSITE" id="PS50928"/>
    </source>
</evidence>
<reference evidence="9 10" key="2">
    <citation type="journal article" date="2012" name="Stand. Genomic Sci.">
        <title>Complete genome sequence of the moderately thermophilic mineral-sulfide-oxidizing firmicute Sulfobacillus acidophilus type strain (NAL(T)).</title>
        <authorList>
            <person name="Anderson I."/>
            <person name="Chertkov O."/>
            <person name="Chen A."/>
            <person name="Saunders E."/>
            <person name="Lapidus A."/>
            <person name="Nolan M."/>
            <person name="Lucas S."/>
            <person name="Hammon N."/>
            <person name="Deshpande S."/>
            <person name="Cheng J.F."/>
            <person name="Han C."/>
            <person name="Tapia R."/>
            <person name="Goodwin L.A."/>
            <person name="Pitluck S."/>
            <person name="Liolios K."/>
            <person name="Pagani I."/>
            <person name="Ivanova N."/>
            <person name="Mikhailova N."/>
            <person name="Pati A."/>
            <person name="Palaniappan K."/>
            <person name="Land M."/>
            <person name="Pan C."/>
            <person name="Rohde M."/>
            <person name="Pukall R."/>
            <person name="Goker M."/>
            <person name="Detter J.C."/>
            <person name="Woyke T."/>
            <person name="Bristow J."/>
            <person name="Eisen J.A."/>
            <person name="Markowitz V."/>
            <person name="Hugenholtz P."/>
            <person name="Kyrpides N.C."/>
            <person name="Klenk H.P."/>
            <person name="Mavromatis K."/>
        </authorList>
    </citation>
    <scope>NUCLEOTIDE SEQUENCE [LARGE SCALE GENOMIC DNA]</scope>
    <source>
        <strain evidence="10">ATCC 700253 / DSM 10332 / NAL</strain>
    </source>
</reference>
<gene>
    <name evidence="9" type="ordered locus">Sulac_2269</name>
</gene>
<dbReference type="PATRIC" id="fig|679936.5.peg.2351"/>
<keyword evidence="6 7" id="KW-0472">Membrane</keyword>
<comment type="similarity">
    <text evidence="7">Belongs to the binding-protein-dependent transport system permease family.</text>
</comment>
<evidence type="ECO:0000256" key="7">
    <source>
        <dbReference type="RuleBase" id="RU363032"/>
    </source>
</evidence>
<evidence type="ECO:0000256" key="2">
    <source>
        <dbReference type="ARBA" id="ARBA00022448"/>
    </source>
</evidence>
<sequence>MYRQKHLVLLFLGPALATYLIFIVYPFISSFHYSLFNWNGIGPLNDYVGLGNYAYVLFSHQFSGFFWRAIAHNLVFFVISMVLTLFVGLGLAIALMAISEKVARWFQVIYFIPLVIPPVVVAYLWAIYLEPNFGLIATIGTRLHIAFLQLPFLGSQTLALPVIAVITAWAGMGFPILVFLASLMDIPKELLDAAKIDGANSFQTFWSVTLPMIKPTIFTIMTLNFVGSFGVFDLIYIMEGTQAGPNYSTDVLGTLFYRTAFGGFGTTAQNMGLATALAVIGFGLVMLASGLFVYLQRRSVVEF</sequence>
<dbReference type="KEGG" id="sap:Sulac_2269"/>
<dbReference type="InterPro" id="IPR000515">
    <property type="entry name" value="MetI-like"/>
</dbReference>
<dbReference type="STRING" id="679936.Sulac_2269"/>
<evidence type="ECO:0000313" key="9">
    <source>
        <dbReference type="EMBL" id="AEW05741.1"/>
    </source>
</evidence>
<feature type="transmembrane region" description="Helical" evidence="7">
    <location>
        <begin position="105"/>
        <end position="126"/>
    </location>
</feature>
<name>G8TU69_SULAD</name>
<keyword evidence="4 7" id="KW-0812">Transmembrane</keyword>
<proteinExistence type="inferred from homology"/>
<dbReference type="HOGENOM" id="CLU_016047_0_0_9"/>
<dbReference type="Pfam" id="PF00528">
    <property type="entry name" value="BPD_transp_1"/>
    <property type="match status" value="1"/>
</dbReference>
<feature type="transmembrane region" description="Helical" evidence="7">
    <location>
        <begin position="7"/>
        <end position="28"/>
    </location>
</feature>
<dbReference type="EMBL" id="CP003179">
    <property type="protein sequence ID" value="AEW05741.1"/>
    <property type="molecule type" value="Genomic_DNA"/>
</dbReference>
<dbReference type="InterPro" id="IPR035906">
    <property type="entry name" value="MetI-like_sf"/>
</dbReference>